<sequence>MQEGGEDRVLTKPYYLNSCITLLQEVTPPPSPCRRCTTTGQEEICVGGVLAACAAKPFPSAFNGLAAYEQQHGPFELRGILNWPKTLGQLIFPTPLLFQQYLYVFDTFKDKYFYIRNKL</sequence>
<dbReference type="AlphaFoldDB" id="A0ABD3RT21"/>
<protein>
    <submittedName>
        <fullName evidence="2">Uncharacterized protein</fullName>
    </submittedName>
</protein>
<dbReference type="EMBL" id="JBJXBP010000008">
    <property type="protein sequence ID" value="KAL3814951.1"/>
    <property type="molecule type" value="Genomic_DNA"/>
</dbReference>
<comment type="caution">
    <text evidence="2">The sequence shown here is derived from an EMBL/GenBank/DDBJ whole genome shotgun (WGS) entry which is preliminary data.</text>
</comment>
<proteinExistence type="predicted"/>
<name>A0ABD3RT21_9LAMI</name>
<reference evidence="2 3" key="1">
    <citation type="submission" date="2024-12" db="EMBL/GenBank/DDBJ databases">
        <title>The unique morphological basis and parallel evolutionary history of personate flowers in Penstemon.</title>
        <authorList>
            <person name="Depatie T.H."/>
            <person name="Wessinger C.A."/>
        </authorList>
    </citation>
    <scope>NUCLEOTIDE SEQUENCE [LARGE SCALE GENOMIC DNA]</scope>
    <source>
        <strain evidence="2">WTNN_2</strain>
        <tissue evidence="2">Leaf</tissue>
    </source>
</reference>
<evidence type="ECO:0000313" key="2">
    <source>
        <dbReference type="EMBL" id="KAL3814951.1"/>
    </source>
</evidence>
<dbReference type="EMBL" id="JBJXBP010000008">
    <property type="protein sequence ID" value="KAL3814950.1"/>
    <property type="molecule type" value="Genomic_DNA"/>
</dbReference>
<evidence type="ECO:0000313" key="3">
    <source>
        <dbReference type="Proteomes" id="UP001634393"/>
    </source>
</evidence>
<dbReference type="Proteomes" id="UP001634393">
    <property type="component" value="Unassembled WGS sequence"/>
</dbReference>
<keyword evidence="3" id="KW-1185">Reference proteome</keyword>
<gene>
    <name evidence="1" type="ORF">ACJIZ3_016218</name>
    <name evidence="2" type="ORF">ACJIZ3_016219</name>
</gene>
<organism evidence="2 3">
    <name type="scientific">Penstemon smallii</name>
    <dbReference type="NCBI Taxonomy" id="265156"/>
    <lineage>
        <taxon>Eukaryota</taxon>
        <taxon>Viridiplantae</taxon>
        <taxon>Streptophyta</taxon>
        <taxon>Embryophyta</taxon>
        <taxon>Tracheophyta</taxon>
        <taxon>Spermatophyta</taxon>
        <taxon>Magnoliopsida</taxon>
        <taxon>eudicotyledons</taxon>
        <taxon>Gunneridae</taxon>
        <taxon>Pentapetalae</taxon>
        <taxon>asterids</taxon>
        <taxon>lamiids</taxon>
        <taxon>Lamiales</taxon>
        <taxon>Plantaginaceae</taxon>
        <taxon>Cheloneae</taxon>
        <taxon>Penstemon</taxon>
    </lineage>
</organism>
<accession>A0ABD3RT21</accession>
<evidence type="ECO:0000313" key="1">
    <source>
        <dbReference type="EMBL" id="KAL3814950.1"/>
    </source>
</evidence>